<dbReference type="EMBL" id="CADCUV010000059">
    <property type="protein sequence ID" value="CAA9404359.1"/>
    <property type="molecule type" value="Genomic_DNA"/>
</dbReference>
<sequence length="87" mass="9568">MTPEERARKEIDRRLVEAGWMVQDYASMNIRAAEGIAVREFPLRKGHGTVDSGPSAPPQPRSRSARATPGRPVPLVREAADSRGCSR</sequence>
<evidence type="ECO:0000256" key="1">
    <source>
        <dbReference type="SAM" id="MobiDB-lite"/>
    </source>
</evidence>
<organism evidence="2">
    <name type="scientific">uncultured Rubrobacteraceae bacterium</name>
    <dbReference type="NCBI Taxonomy" id="349277"/>
    <lineage>
        <taxon>Bacteria</taxon>
        <taxon>Bacillati</taxon>
        <taxon>Actinomycetota</taxon>
        <taxon>Rubrobacteria</taxon>
        <taxon>Rubrobacterales</taxon>
        <taxon>Rubrobacteraceae</taxon>
        <taxon>environmental samples</taxon>
    </lineage>
</organism>
<protein>
    <submittedName>
        <fullName evidence="2">Uncharacterized protein</fullName>
    </submittedName>
</protein>
<feature type="region of interest" description="Disordered" evidence="1">
    <location>
        <begin position="44"/>
        <end position="87"/>
    </location>
</feature>
<reference evidence="2" key="1">
    <citation type="submission" date="2020-02" db="EMBL/GenBank/DDBJ databases">
        <authorList>
            <person name="Meier V. D."/>
        </authorList>
    </citation>
    <scope>NUCLEOTIDE SEQUENCE</scope>
    <source>
        <strain evidence="2">AVDCRST_MAG22</strain>
    </source>
</reference>
<dbReference type="AlphaFoldDB" id="A0A6J4P2J7"/>
<evidence type="ECO:0000313" key="2">
    <source>
        <dbReference type="EMBL" id="CAA9404359.1"/>
    </source>
</evidence>
<proteinExistence type="predicted"/>
<name>A0A6J4P2J7_9ACTN</name>
<accession>A0A6J4P2J7</accession>
<gene>
    <name evidence="2" type="ORF">AVDCRST_MAG22-1450</name>
</gene>